<organism evidence="8 9">
    <name type="scientific">Ovis ammon polii</name>
    <dbReference type="NCBI Taxonomy" id="230172"/>
    <lineage>
        <taxon>Eukaryota</taxon>
        <taxon>Metazoa</taxon>
        <taxon>Chordata</taxon>
        <taxon>Craniata</taxon>
        <taxon>Vertebrata</taxon>
        <taxon>Euteleostomi</taxon>
        <taxon>Mammalia</taxon>
        <taxon>Eutheria</taxon>
        <taxon>Laurasiatheria</taxon>
        <taxon>Artiodactyla</taxon>
        <taxon>Ruminantia</taxon>
        <taxon>Pecora</taxon>
        <taxon>Bovidae</taxon>
        <taxon>Caprinae</taxon>
        <taxon>Ovis</taxon>
    </lineage>
</organism>
<evidence type="ECO:0000256" key="3">
    <source>
        <dbReference type="ARBA" id="ARBA00025726"/>
    </source>
</evidence>
<evidence type="ECO:0000256" key="1">
    <source>
        <dbReference type="ARBA" id="ARBA00022574"/>
    </source>
</evidence>
<comment type="similarity">
    <text evidence="3">Belongs to the WD repeat PRL1/PRL2 family.</text>
</comment>
<comment type="function">
    <text evidence="4">Involved in pre-mRNA splicing as component of the spliceosome. Component of the PRP19-CDC5L complex that forms an integral part of the spliceosome and is required for activating pre-mRNA splicing. As a component of the minor spliceosome, involved in the splicing of U12-type introns in pre-mRNAs.</text>
</comment>
<feature type="repeat" description="WD" evidence="7">
    <location>
        <begin position="174"/>
        <end position="215"/>
    </location>
</feature>
<dbReference type="PANTHER" id="PTHR19923">
    <property type="entry name" value="WD40 REPEAT PROTEINPRL1/PRL2-RELATED"/>
    <property type="match status" value="1"/>
</dbReference>
<dbReference type="PROSITE" id="PS50294">
    <property type="entry name" value="WD_REPEATS_REGION"/>
    <property type="match status" value="5"/>
</dbReference>
<feature type="repeat" description="WD" evidence="7">
    <location>
        <begin position="216"/>
        <end position="257"/>
    </location>
</feature>
<dbReference type="Proteomes" id="UP001214576">
    <property type="component" value="Unassembled WGS sequence"/>
</dbReference>
<dbReference type="GO" id="GO:0071011">
    <property type="term" value="C:precatalytic spliceosome"/>
    <property type="evidence" value="ECO:0007669"/>
    <property type="project" value="TreeGrafter"/>
</dbReference>
<dbReference type="SUPFAM" id="SSF50978">
    <property type="entry name" value="WD40 repeat-like"/>
    <property type="match status" value="1"/>
</dbReference>
<evidence type="ECO:0000256" key="6">
    <source>
        <dbReference type="ARBA" id="ARBA00073631"/>
    </source>
</evidence>
<evidence type="ECO:0000313" key="8">
    <source>
        <dbReference type="EMBL" id="KAI4536004.1"/>
    </source>
</evidence>
<dbReference type="GO" id="GO:0000398">
    <property type="term" value="P:mRNA splicing, via spliceosome"/>
    <property type="evidence" value="ECO:0007669"/>
    <property type="project" value="InterPro"/>
</dbReference>
<evidence type="ECO:0000256" key="7">
    <source>
        <dbReference type="PROSITE-ProRule" id="PRU00221"/>
    </source>
</evidence>
<dbReference type="InterPro" id="IPR036322">
    <property type="entry name" value="WD40_repeat_dom_sf"/>
</dbReference>
<dbReference type="PANTHER" id="PTHR19923:SF0">
    <property type="entry name" value="PLEIOTROPIC REGULATOR 1"/>
    <property type="match status" value="1"/>
</dbReference>
<accession>A0AAD4Y5T9</accession>
<keyword evidence="1 7" id="KW-0853">WD repeat</keyword>
<feature type="repeat" description="WD" evidence="7">
    <location>
        <begin position="132"/>
        <end position="173"/>
    </location>
</feature>
<dbReference type="PROSITE" id="PS50082">
    <property type="entry name" value="WD_REPEATS_2"/>
    <property type="match status" value="5"/>
</dbReference>
<evidence type="ECO:0000256" key="5">
    <source>
        <dbReference type="ARBA" id="ARBA00062641"/>
    </source>
</evidence>
<dbReference type="GO" id="GO:0000974">
    <property type="term" value="C:Prp19 complex"/>
    <property type="evidence" value="ECO:0007669"/>
    <property type="project" value="TreeGrafter"/>
</dbReference>
<dbReference type="GO" id="GO:0071013">
    <property type="term" value="C:catalytic step 2 spliceosome"/>
    <property type="evidence" value="ECO:0007669"/>
    <property type="project" value="TreeGrafter"/>
</dbReference>
<keyword evidence="2" id="KW-0677">Repeat</keyword>
<dbReference type="PRINTS" id="PR00320">
    <property type="entry name" value="GPROTEINBRPT"/>
</dbReference>
<dbReference type="InterPro" id="IPR019775">
    <property type="entry name" value="WD40_repeat_CS"/>
</dbReference>
<sequence>MFVADNGKPVPLDEESHKRKMAIKLRNEYGPVLHMPTSKENLKEKVPQSASDSYGHKQYPANQGEFYFFLILTGVALTADTKIQRMPSESAAQSLAVVMEGGNAKNSALMAKKAPTMPKPQWHPPWKLYRVISGHLGWVRCIAVEPGNQWFVTGSADRTIKIWDLASGKLKLSLTGHISTVRGVIVSTRSPYLFSCGEDKQVKCWDLEYNKVIRHYHGHLSAVYGLDLHPTIDVLVTCSRDSTARIWDVRTKASVHTLSGHTNAVATVRCQAAEPQIITGSHDTTIRLWDLVAGKTRVTLTNHKKSVRAVVLHPRHYTFASGSPDNIKQWKFPDGSFIQNLSGHNAIINTLTVNSDGVLVSGADNGTMHLWDWRTGYNFQRVHAAVQPGSLDSESGIFACAFDQSESRLLTAEADKTIKVYKEDDTAVSSVFHRYFKVEKISFANF</sequence>
<dbReference type="EMBL" id="JAKZEL010000016">
    <property type="protein sequence ID" value="KAI4536004.1"/>
    <property type="molecule type" value="Genomic_DNA"/>
</dbReference>
<dbReference type="Gene3D" id="2.130.10.10">
    <property type="entry name" value="YVTN repeat-like/Quinoprotein amine dehydrogenase"/>
    <property type="match status" value="1"/>
</dbReference>
<feature type="repeat" description="WD" evidence="7">
    <location>
        <begin position="341"/>
        <end position="381"/>
    </location>
</feature>
<comment type="subunit">
    <text evidence="5">Identified in the spliceosome C complex. Component of the PRP19-CDC5L splicing complex composed of a core complex comprising a homotetramer of PRPF19, CDC5L, PLRG1 and BCAS2, and at least three less stably associated proteins CTNNBL1, CWC15 and HSPA8. Interacts (via its WD40 repeat domain) directly with CDC5L (via its C-terminal); the interaction is required for mRNA splicing but not for spliceosome assembly. Component of the minor spliceosome, which splices U12-type introns. Within this complex, interacts with CRIPT. Also interacts directly in the complex with BCAS2 and PRPF19. Interacts with USB1.</text>
</comment>
<proteinExistence type="inferred from homology"/>
<dbReference type="PROSITE" id="PS00678">
    <property type="entry name" value="WD_REPEATS_1"/>
    <property type="match status" value="2"/>
</dbReference>
<protein>
    <recommendedName>
        <fullName evidence="6">Pleiotropic regulator 1</fullName>
    </recommendedName>
</protein>
<feature type="repeat" description="WD" evidence="7">
    <location>
        <begin position="258"/>
        <end position="299"/>
    </location>
</feature>
<dbReference type="FunFam" id="2.130.10.10:FF:000012">
    <property type="entry name" value="Putative pleiotropic regulator 1"/>
    <property type="match status" value="1"/>
</dbReference>
<dbReference type="InterPro" id="IPR045241">
    <property type="entry name" value="Prp46/PLRG1-like"/>
</dbReference>
<reference evidence="8" key="1">
    <citation type="submission" date="2022-03" db="EMBL/GenBank/DDBJ databases">
        <title>Genomic analyses of argali, domestic sheep and their hybrids provide insights into chromosomal evolution, heterosis and genetic basis of agronomic traits.</title>
        <authorList>
            <person name="Li M."/>
        </authorList>
    </citation>
    <scope>NUCLEOTIDE SEQUENCE</scope>
    <source>
        <strain evidence="8">CAU-MHL-2022a</strain>
        <tissue evidence="8">Skin</tissue>
    </source>
</reference>
<comment type="caution">
    <text evidence="8">The sequence shown here is derived from an EMBL/GenBank/DDBJ whole genome shotgun (WGS) entry which is preliminary data.</text>
</comment>
<dbReference type="Pfam" id="PF00400">
    <property type="entry name" value="WD40"/>
    <property type="match status" value="7"/>
</dbReference>
<gene>
    <name evidence="8" type="ORF">MG293_013396</name>
</gene>
<feature type="non-terminal residue" evidence="8">
    <location>
        <position position="446"/>
    </location>
</feature>
<dbReference type="InterPro" id="IPR015943">
    <property type="entry name" value="WD40/YVTN_repeat-like_dom_sf"/>
</dbReference>
<dbReference type="InterPro" id="IPR020472">
    <property type="entry name" value="WD40_PAC1"/>
</dbReference>
<keyword evidence="9" id="KW-1185">Reference proteome</keyword>
<dbReference type="CDD" id="cd00200">
    <property type="entry name" value="WD40"/>
    <property type="match status" value="1"/>
</dbReference>
<dbReference type="SMART" id="SM00320">
    <property type="entry name" value="WD40"/>
    <property type="match status" value="7"/>
</dbReference>
<dbReference type="AlphaFoldDB" id="A0AAD4Y5T9"/>
<dbReference type="InterPro" id="IPR001680">
    <property type="entry name" value="WD40_rpt"/>
</dbReference>
<name>A0AAD4Y5T9_OVIAM</name>
<evidence type="ECO:0000256" key="2">
    <source>
        <dbReference type="ARBA" id="ARBA00022737"/>
    </source>
</evidence>
<evidence type="ECO:0000256" key="4">
    <source>
        <dbReference type="ARBA" id="ARBA00046238"/>
    </source>
</evidence>
<evidence type="ECO:0000313" key="9">
    <source>
        <dbReference type="Proteomes" id="UP001214576"/>
    </source>
</evidence>